<keyword evidence="5 7" id="KW-1133">Transmembrane helix</keyword>
<dbReference type="PROSITE" id="PS50928">
    <property type="entry name" value="ABC_TM1"/>
    <property type="match status" value="1"/>
</dbReference>
<evidence type="ECO:0000256" key="6">
    <source>
        <dbReference type="ARBA" id="ARBA00023136"/>
    </source>
</evidence>
<dbReference type="GO" id="GO:0005886">
    <property type="term" value="C:plasma membrane"/>
    <property type="evidence" value="ECO:0007669"/>
    <property type="project" value="UniProtKB-SubCell"/>
</dbReference>
<evidence type="ECO:0000256" key="4">
    <source>
        <dbReference type="ARBA" id="ARBA00022692"/>
    </source>
</evidence>
<keyword evidence="6 7" id="KW-0472">Membrane</keyword>
<gene>
    <name evidence="10" type="ORF">SAMN05661093_01292</name>
</gene>
<keyword evidence="4 7" id="KW-0812">Transmembrane</keyword>
<sequence length="320" mass="35457">MTVLNKTPPYPATAAPAPRKTRGAGRRRGDHQREAYVFLTPWILGAIGLTVGPMVVSLYLSFTEYDLFTEPRWVGFDNFVHMFTEDDRYLQSVKVTLLYVLVAVPLKMIVSLLIAMALNTRAGSNGFYRAAFYAPSLLGASVAAALVWRAMFTEGGTVNELLDGIGWETPSWIDDPSYTIWSVILLAVWQFGAPMVIFLAGLKQIPRELYEAAEVDGANPVRKFWHITLPMLSPVIFFNLVLEAIHAFQVFTPAFVIGGGRGGPADSALVYTLYLYQAGFEDFEMGYASAMAWVLLVVIGIVTAVIFRSARLWVFYGDKA</sequence>
<dbReference type="GO" id="GO:0055085">
    <property type="term" value="P:transmembrane transport"/>
    <property type="evidence" value="ECO:0007669"/>
    <property type="project" value="InterPro"/>
</dbReference>
<proteinExistence type="inferred from homology"/>
<name>A0A1Y5X3R2_KIBAR</name>
<dbReference type="PANTHER" id="PTHR30193:SF1">
    <property type="entry name" value="ABC TRANSPORTER PERMEASE PROTEIN YESP-RELATED"/>
    <property type="match status" value="1"/>
</dbReference>
<feature type="transmembrane region" description="Helical" evidence="7">
    <location>
        <begin position="178"/>
        <end position="202"/>
    </location>
</feature>
<dbReference type="InterPro" id="IPR035906">
    <property type="entry name" value="MetI-like_sf"/>
</dbReference>
<comment type="subcellular location">
    <subcellularLocation>
        <location evidence="1 7">Cell membrane</location>
        <topology evidence="1 7">Multi-pass membrane protein</topology>
    </subcellularLocation>
</comment>
<dbReference type="Pfam" id="PF00528">
    <property type="entry name" value="BPD_transp_1"/>
    <property type="match status" value="1"/>
</dbReference>
<dbReference type="AlphaFoldDB" id="A0A1Y5X3R2"/>
<accession>A0A1Y5X3R2</accession>
<protein>
    <submittedName>
        <fullName evidence="10">Multiple sugar transport system permease protein</fullName>
    </submittedName>
</protein>
<feature type="domain" description="ABC transmembrane type-1" evidence="9">
    <location>
        <begin position="93"/>
        <end position="306"/>
    </location>
</feature>
<feature type="compositionally biased region" description="Basic residues" evidence="8">
    <location>
        <begin position="19"/>
        <end position="29"/>
    </location>
</feature>
<keyword evidence="2 7" id="KW-0813">Transport</keyword>
<keyword evidence="3" id="KW-1003">Cell membrane</keyword>
<feature type="transmembrane region" description="Helical" evidence="7">
    <location>
        <begin position="36"/>
        <end position="62"/>
    </location>
</feature>
<dbReference type="Gene3D" id="1.10.3720.10">
    <property type="entry name" value="MetI-like"/>
    <property type="match status" value="1"/>
</dbReference>
<dbReference type="CDD" id="cd06261">
    <property type="entry name" value="TM_PBP2"/>
    <property type="match status" value="1"/>
</dbReference>
<keyword evidence="10" id="KW-0762">Sugar transport</keyword>
<feature type="region of interest" description="Disordered" evidence="8">
    <location>
        <begin position="1"/>
        <end position="29"/>
    </location>
</feature>
<evidence type="ECO:0000256" key="7">
    <source>
        <dbReference type="RuleBase" id="RU363032"/>
    </source>
</evidence>
<feature type="transmembrane region" description="Helical" evidence="7">
    <location>
        <begin position="97"/>
        <end position="118"/>
    </location>
</feature>
<evidence type="ECO:0000313" key="11">
    <source>
        <dbReference type="Proteomes" id="UP000192674"/>
    </source>
</evidence>
<evidence type="ECO:0000256" key="8">
    <source>
        <dbReference type="SAM" id="MobiDB-lite"/>
    </source>
</evidence>
<evidence type="ECO:0000313" key="10">
    <source>
        <dbReference type="EMBL" id="SMC66557.1"/>
    </source>
</evidence>
<evidence type="ECO:0000259" key="9">
    <source>
        <dbReference type="PROSITE" id="PS50928"/>
    </source>
</evidence>
<dbReference type="OrthoDB" id="4053402at2"/>
<keyword evidence="11" id="KW-1185">Reference proteome</keyword>
<evidence type="ECO:0000256" key="5">
    <source>
        <dbReference type="ARBA" id="ARBA00022989"/>
    </source>
</evidence>
<evidence type="ECO:0000256" key="2">
    <source>
        <dbReference type="ARBA" id="ARBA00022448"/>
    </source>
</evidence>
<comment type="similarity">
    <text evidence="7">Belongs to the binding-protein-dependent transport system permease family.</text>
</comment>
<dbReference type="InterPro" id="IPR000515">
    <property type="entry name" value="MetI-like"/>
</dbReference>
<dbReference type="PANTHER" id="PTHR30193">
    <property type="entry name" value="ABC TRANSPORTER PERMEASE PROTEIN"/>
    <property type="match status" value="1"/>
</dbReference>
<dbReference type="Proteomes" id="UP000192674">
    <property type="component" value="Unassembled WGS sequence"/>
</dbReference>
<dbReference type="InterPro" id="IPR051393">
    <property type="entry name" value="ABC_transporter_permease"/>
</dbReference>
<feature type="transmembrane region" description="Helical" evidence="7">
    <location>
        <begin position="130"/>
        <end position="151"/>
    </location>
</feature>
<organism evidence="10 11">
    <name type="scientific">Kibdelosporangium aridum</name>
    <dbReference type="NCBI Taxonomy" id="2030"/>
    <lineage>
        <taxon>Bacteria</taxon>
        <taxon>Bacillati</taxon>
        <taxon>Actinomycetota</taxon>
        <taxon>Actinomycetes</taxon>
        <taxon>Pseudonocardiales</taxon>
        <taxon>Pseudonocardiaceae</taxon>
        <taxon>Kibdelosporangium</taxon>
    </lineage>
</organism>
<evidence type="ECO:0000256" key="3">
    <source>
        <dbReference type="ARBA" id="ARBA00022475"/>
    </source>
</evidence>
<evidence type="ECO:0000256" key="1">
    <source>
        <dbReference type="ARBA" id="ARBA00004651"/>
    </source>
</evidence>
<feature type="transmembrane region" description="Helical" evidence="7">
    <location>
        <begin position="285"/>
        <end position="307"/>
    </location>
</feature>
<dbReference type="SUPFAM" id="SSF161098">
    <property type="entry name" value="MetI-like"/>
    <property type="match status" value="1"/>
</dbReference>
<dbReference type="EMBL" id="FWXV01000001">
    <property type="protein sequence ID" value="SMC66557.1"/>
    <property type="molecule type" value="Genomic_DNA"/>
</dbReference>
<reference evidence="10 11" key="1">
    <citation type="submission" date="2017-04" db="EMBL/GenBank/DDBJ databases">
        <authorList>
            <person name="Afonso C.L."/>
            <person name="Miller P.J."/>
            <person name="Scott M.A."/>
            <person name="Spackman E."/>
            <person name="Goraichik I."/>
            <person name="Dimitrov K.M."/>
            <person name="Suarez D.L."/>
            <person name="Swayne D.E."/>
        </authorList>
    </citation>
    <scope>NUCLEOTIDE SEQUENCE [LARGE SCALE GENOMIC DNA]</scope>
    <source>
        <strain evidence="10 11">DSM 43828</strain>
    </source>
</reference>